<dbReference type="Proteomes" id="UP001408789">
    <property type="component" value="Unassembled WGS sequence"/>
</dbReference>
<dbReference type="SMART" id="SM00579">
    <property type="entry name" value="FBD"/>
    <property type="match status" value="1"/>
</dbReference>
<dbReference type="Pfam" id="PF00646">
    <property type="entry name" value="F-box"/>
    <property type="match status" value="1"/>
</dbReference>
<comment type="caution">
    <text evidence="3">The sequence shown here is derived from an EMBL/GenBank/DDBJ whole genome shotgun (WGS) entry which is preliminary data.</text>
</comment>
<feature type="domain" description="FBD" evidence="2">
    <location>
        <begin position="311"/>
        <end position="384"/>
    </location>
</feature>
<dbReference type="InterPro" id="IPR001810">
    <property type="entry name" value="F-box_dom"/>
</dbReference>
<dbReference type="AlphaFoldDB" id="A0AAP0C7F8"/>
<name>A0AAP0C7F8_9ASTR</name>
<dbReference type="InterPro" id="IPR036047">
    <property type="entry name" value="F-box-like_dom_sf"/>
</dbReference>
<gene>
    <name evidence="3" type="ORF">SSX86_027771</name>
</gene>
<dbReference type="Pfam" id="PF08387">
    <property type="entry name" value="FBD"/>
    <property type="match status" value="1"/>
</dbReference>
<dbReference type="InterPro" id="IPR006566">
    <property type="entry name" value="FBD"/>
</dbReference>
<proteinExistence type="predicted"/>
<evidence type="ECO:0008006" key="5">
    <source>
        <dbReference type="Google" id="ProtNLM"/>
    </source>
</evidence>
<dbReference type="Pfam" id="PF24758">
    <property type="entry name" value="LRR_At5g56370"/>
    <property type="match status" value="1"/>
</dbReference>
<dbReference type="InterPro" id="IPR032675">
    <property type="entry name" value="LRR_dom_sf"/>
</dbReference>
<sequence length="389" mass="44704">MEMKTQRLSLDRISALPDTIIEHILTLMPIRDATKTSILSKKWRYSWRSMPKLVFTDDMVEVEPIHDNGQLKKYKLANAIFQVVLFHNGPAILVFNCWVRPLVLDSEFSQTISYLAMGNTVKELIFINDNFNKLPVSFFSLQGLELIQLVNCTFVPPSTFDGFSRLKSMTFFNVKVSAQMLRQFLCKCPLLEHITLKGYQEGIHFVTGENKFTFFDLLKCVPLIRSLEISIYYMKYLSAGGMPRKLPTSLVHLKHLSLVICMAKQNDISSALCIIRSSPLLAKISFKMYDDEKLRLQQNSTNVLDPDDFSDLNVGHLETLEIERFSNLPLEMEFVKLIMAKAPVLKKVRIELDDYVSVDEELKILRDLVHLPFPRAPTAKLTIRRSEAC</sequence>
<dbReference type="PANTHER" id="PTHR31639:SF315">
    <property type="entry name" value="LEUCINE-RICH REPEAT DOMAIN SUPERFAMILY, F-BOX-LIKE DOMAIN SUPERFAMILY"/>
    <property type="match status" value="1"/>
</dbReference>
<evidence type="ECO:0000313" key="4">
    <source>
        <dbReference type="Proteomes" id="UP001408789"/>
    </source>
</evidence>
<dbReference type="SMART" id="SM00256">
    <property type="entry name" value="FBOX"/>
    <property type="match status" value="1"/>
</dbReference>
<evidence type="ECO:0000313" key="3">
    <source>
        <dbReference type="EMBL" id="KAK9051145.1"/>
    </source>
</evidence>
<evidence type="ECO:0000259" key="2">
    <source>
        <dbReference type="SMART" id="SM00579"/>
    </source>
</evidence>
<dbReference type="InterPro" id="IPR055411">
    <property type="entry name" value="LRR_FXL15/At3g58940/PEG3-like"/>
</dbReference>
<organism evidence="3 4">
    <name type="scientific">Deinandra increscens subsp. villosa</name>
    <dbReference type="NCBI Taxonomy" id="3103831"/>
    <lineage>
        <taxon>Eukaryota</taxon>
        <taxon>Viridiplantae</taxon>
        <taxon>Streptophyta</taxon>
        <taxon>Embryophyta</taxon>
        <taxon>Tracheophyta</taxon>
        <taxon>Spermatophyta</taxon>
        <taxon>Magnoliopsida</taxon>
        <taxon>eudicotyledons</taxon>
        <taxon>Gunneridae</taxon>
        <taxon>Pentapetalae</taxon>
        <taxon>asterids</taxon>
        <taxon>campanulids</taxon>
        <taxon>Asterales</taxon>
        <taxon>Asteraceae</taxon>
        <taxon>Asteroideae</taxon>
        <taxon>Heliantheae alliance</taxon>
        <taxon>Madieae</taxon>
        <taxon>Madiinae</taxon>
        <taxon>Deinandra</taxon>
    </lineage>
</organism>
<dbReference type="CDD" id="cd22160">
    <property type="entry name" value="F-box_AtFBL13-like"/>
    <property type="match status" value="1"/>
</dbReference>
<keyword evidence="4" id="KW-1185">Reference proteome</keyword>
<protein>
    <recommendedName>
        <fullName evidence="5">F-box domain-containing protein</fullName>
    </recommendedName>
</protein>
<feature type="domain" description="F-box" evidence="1">
    <location>
        <begin position="16"/>
        <end position="56"/>
    </location>
</feature>
<dbReference type="SUPFAM" id="SSF52047">
    <property type="entry name" value="RNI-like"/>
    <property type="match status" value="1"/>
</dbReference>
<dbReference type="EMBL" id="JBCNJP010000027">
    <property type="protein sequence ID" value="KAK9051145.1"/>
    <property type="molecule type" value="Genomic_DNA"/>
</dbReference>
<accession>A0AAP0C7F8</accession>
<dbReference type="Gene3D" id="3.80.10.10">
    <property type="entry name" value="Ribonuclease Inhibitor"/>
    <property type="match status" value="1"/>
</dbReference>
<dbReference type="SUPFAM" id="SSF81383">
    <property type="entry name" value="F-box domain"/>
    <property type="match status" value="1"/>
</dbReference>
<dbReference type="InterPro" id="IPR053781">
    <property type="entry name" value="F-box_AtFBL13-like"/>
</dbReference>
<reference evidence="3 4" key="1">
    <citation type="submission" date="2024-04" db="EMBL/GenBank/DDBJ databases">
        <title>The reference genome of an endangered Asteraceae, Deinandra increscens subsp. villosa, native to the Central Coast of California.</title>
        <authorList>
            <person name="Guilliams M."/>
            <person name="Hasenstab-Lehman K."/>
            <person name="Meyer R."/>
            <person name="Mcevoy S."/>
        </authorList>
    </citation>
    <scope>NUCLEOTIDE SEQUENCE [LARGE SCALE GENOMIC DNA]</scope>
    <source>
        <tissue evidence="3">Leaf</tissue>
    </source>
</reference>
<evidence type="ECO:0000259" key="1">
    <source>
        <dbReference type="SMART" id="SM00256"/>
    </source>
</evidence>
<dbReference type="PANTHER" id="PTHR31639">
    <property type="entry name" value="F-BOX PROTEIN-LIKE"/>
    <property type="match status" value="1"/>
</dbReference>